<organism evidence="4 5">
    <name type="scientific">Plectus sambesii</name>
    <dbReference type="NCBI Taxonomy" id="2011161"/>
    <lineage>
        <taxon>Eukaryota</taxon>
        <taxon>Metazoa</taxon>
        <taxon>Ecdysozoa</taxon>
        <taxon>Nematoda</taxon>
        <taxon>Chromadorea</taxon>
        <taxon>Plectida</taxon>
        <taxon>Plectina</taxon>
        <taxon>Plectoidea</taxon>
        <taxon>Plectidae</taxon>
        <taxon>Plectus</taxon>
    </lineage>
</organism>
<dbReference type="Pfam" id="PF01183">
    <property type="entry name" value="Glyco_hydro_25"/>
    <property type="match status" value="1"/>
</dbReference>
<dbReference type="GO" id="GO:0009253">
    <property type="term" value="P:peptidoglycan catabolic process"/>
    <property type="evidence" value="ECO:0007669"/>
    <property type="project" value="InterPro"/>
</dbReference>
<dbReference type="PANTHER" id="PTHR23208:SF36">
    <property type="entry name" value="LYSOZYME-RELATED"/>
    <property type="match status" value="1"/>
</dbReference>
<dbReference type="Proteomes" id="UP000887566">
    <property type="component" value="Unplaced"/>
</dbReference>
<reference evidence="5" key="1">
    <citation type="submission" date="2022-11" db="UniProtKB">
        <authorList>
            <consortium name="WormBaseParasite"/>
        </authorList>
    </citation>
    <scope>IDENTIFICATION</scope>
</reference>
<dbReference type="AlphaFoldDB" id="A0A914ULJ3"/>
<dbReference type="InterPro" id="IPR017853">
    <property type="entry name" value="GH"/>
</dbReference>
<dbReference type="WBParaSite" id="PSAMB.scaffold1097size50345.g11068.t1">
    <property type="protein sequence ID" value="PSAMB.scaffold1097size50345.g11068.t1"/>
    <property type="gene ID" value="PSAMB.scaffold1097size50345.g11068"/>
</dbReference>
<evidence type="ECO:0000256" key="2">
    <source>
        <dbReference type="ARBA" id="ARBA00022729"/>
    </source>
</evidence>
<sequence>MRAIFFCLNFVAVFHGLTRAADGINGFDTVQSLTVDKIHCLKRNGYSAFIARVYVSSGNFDQVGMQNIKTANAAGLLFVDAYLFPCVDTSCPSGAQQVKSVINEMAAQRLGITRIWLDIEKYQWSGNMQSNQAFIRDMVHQAQNMSMDVGIYTSYSNWQAIVGLDWNEFRILPLWYADYDGHADFSGFRPFGGWDQAEIHQFQANFNGPCGVRMDLDWFP</sequence>
<dbReference type="GO" id="GO:0003796">
    <property type="term" value="F:lysozyme activity"/>
    <property type="evidence" value="ECO:0007669"/>
    <property type="project" value="InterPro"/>
</dbReference>
<keyword evidence="2 3" id="KW-0732">Signal</keyword>
<dbReference type="GO" id="GO:0045087">
    <property type="term" value="P:innate immune response"/>
    <property type="evidence" value="ECO:0007669"/>
    <property type="project" value="TreeGrafter"/>
</dbReference>
<dbReference type="GO" id="GO:0007165">
    <property type="term" value="P:signal transduction"/>
    <property type="evidence" value="ECO:0007669"/>
    <property type="project" value="TreeGrafter"/>
</dbReference>
<dbReference type="Gene3D" id="3.20.20.80">
    <property type="entry name" value="Glycosidases"/>
    <property type="match status" value="1"/>
</dbReference>
<evidence type="ECO:0000256" key="3">
    <source>
        <dbReference type="SAM" id="SignalP"/>
    </source>
</evidence>
<dbReference type="SUPFAM" id="SSF51445">
    <property type="entry name" value="(Trans)glycosidases"/>
    <property type="match status" value="1"/>
</dbReference>
<keyword evidence="4" id="KW-1185">Reference proteome</keyword>
<dbReference type="InterPro" id="IPR051595">
    <property type="entry name" value="GH25_Enzymes"/>
</dbReference>
<dbReference type="CDD" id="cd06416">
    <property type="entry name" value="GH25_Lys1-like"/>
    <property type="match status" value="1"/>
</dbReference>
<dbReference type="PANTHER" id="PTHR23208">
    <property type="entry name" value="LYSOZYME PROTEIN"/>
    <property type="match status" value="1"/>
</dbReference>
<feature type="chain" id="PRO_5037757227" evidence="3">
    <location>
        <begin position="21"/>
        <end position="220"/>
    </location>
</feature>
<evidence type="ECO:0000256" key="1">
    <source>
        <dbReference type="ARBA" id="ARBA00010646"/>
    </source>
</evidence>
<comment type="similarity">
    <text evidence="1">Belongs to the glycosyl hydrolase 25 family.</text>
</comment>
<name>A0A914ULJ3_9BILA</name>
<evidence type="ECO:0000313" key="4">
    <source>
        <dbReference type="Proteomes" id="UP000887566"/>
    </source>
</evidence>
<dbReference type="PROSITE" id="PS51904">
    <property type="entry name" value="GLYCOSYL_HYDROL_F25_2"/>
    <property type="match status" value="1"/>
</dbReference>
<proteinExistence type="inferred from homology"/>
<dbReference type="GO" id="GO:0016998">
    <property type="term" value="P:cell wall macromolecule catabolic process"/>
    <property type="evidence" value="ECO:0007669"/>
    <property type="project" value="InterPro"/>
</dbReference>
<accession>A0A914ULJ3</accession>
<evidence type="ECO:0000313" key="5">
    <source>
        <dbReference type="WBParaSite" id="PSAMB.scaffold1097size50345.g11068.t1"/>
    </source>
</evidence>
<dbReference type="InterPro" id="IPR002053">
    <property type="entry name" value="Glyco_hydro_25"/>
</dbReference>
<protein>
    <submittedName>
        <fullName evidence="5">Lysozyme</fullName>
    </submittedName>
</protein>
<feature type="signal peptide" evidence="3">
    <location>
        <begin position="1"/>
        <end position="20"/>
    </location>
</feature>